<dbReference type="EMBL" id="FUKI01000073">
    <property type="protein sequence ID" value="SJM90894.1"/>
    <property type="molecule type" value="Genomic_DNA"/>
</dbReference>
<dbReference type="Pfam" id="PF13333">
    <property type="entry name" value="rve_2"/>
    <property type="match status" value="1"/>
</dbReference>
<accession>A0A1R4H3T9</accession>
<organism evidence="2 3">
    <name type="scientific">Crenothrix polyspora</name>
    <dbReference type="NCBI Taxonomy" id="360316"/>
    <lineage>
        <taxon>Bacteria</taxon>
        <taxon>Pseudomonadati</taxon>
        <taxon>Pseudomonadota</taxon>
        <taxon>Gammaproteobacteria</taxon>
        <taxon>Methylococcales</taxon>
        <taxon>Crenotrichaceae</taxon>
        <taxon>Crenothrix</taxon>
    </lineage>
</organism>
<evidence type="ECO:0000313" key="3">
    <source>
        <dbReference type="Proteomes" id="UP000195667"/>
    </source>
</evidence>
<dbReference type="RefSeq" id="WP_087142724.1">
    <property type="nucleotide sequence ID" value="NZ_FUKI01000073.1"/>
</dbReference>
<dbReference type="GO" id="GO:0015074">
    <property type="term" value="P:DNA integration"/>
    <property type="evidence" value="ECO:0007669"/>
    <property type="project" value="InterPro"/>
</dbReference>
<reference evidence="3" key="1">
    <citation type="submission" date="2017-02" db="EMBL/GenBank/DDBJ databases">
        <authorList>
            <person name="Daims H."/>
        </authorList>
    </citation>
    <scope>NUCLEOTIDE SEQUENCE [LARGE SCALE GENOMIC DNA]</scope>
</reference>
<sequence>MLNFYLGVRNVGDKLSELHIKASMSRKGNCWDNAVMERFFRSLKTESTSRDQYQTHEEMTWAVTKYIHFYNTKRIHSIIGSAAPNQFEQQFLKSA</sequence>
<keyword evidence="3" id="KW-1185">Reference proteome</keyword>
<dbReference type="SUPFAM" id="SSF53098">
    <property type="entry name" value="Ribonuclease H-like"/>
    <property type="match status" value="1"/>
</dbReference>
<dbReference type="PANTHER" id="PTHR46889:SF4">
    <property type="entry name" value="TRANSPOSASE INSO FOR INSERTION SEQUENCE ELEMENT IS911B-RELATED"/>
    <property type="match status" value="1"/>
</dbReference>
<dbReference type="InterPro" id="IPR050900">
    <property type="entry name" value="Transposase_IS3/IS150/IS904"/>
</dbReference>
<dbReference type="InterPro" id="IPR012337">
    <property type="entry name" value="RNaseH-like_sf"/>
</dbReference>
<dbReference type="InterPro" id="IPR036397">
    <property type="entry name" value="RNaseH_sf"/>
</dbReference>
<dbReference type="PROSITE" id="PS50994">
    <property type="entry name" value="INTEGRASE"/>
    <property type="match status" value="1"/>
</dbReference>
<dbReference type="InterPro" id="IPR001584">
    <property type="entry name" value="Integrase_cat-core"/>
</dbReference>
<dbReference type="Proteomes" id="UP000195667">
    <property type="component" value="Unassembled WGS sequence"/>
</dbReference>
<proteinExistence type="predicted"/>
<name>A0A1R4H3T9_9GAMM</name>
<dbReference type="AlphaFoldDB" id="A0A1R4H3T9"/>
<protein>
    <recommendedName>
        <fullName evidence="1">Integrase catalytic domain-containing protein</fullName>
    </recommendedName>
</protein>
<evidence type="ECO:0000313" key="2">
    <source>
        <dbReference type="EMBL" id="SJM90894.1"/>
    </source>
</evidence>
<dbReference type="PANTHER" id="PTHR46889">
    <property type="entry name" value="TRANSPOSASE INSF FOR INSERTION SEQUENCE IS3B-RELATED"/>
    <property type="match status" value="1"/>
</dbReference>
<evidence type="ECO:0000259" key="1">
    <source>
        <dbReference type="PROSITE" id="PS50994"/>
    </source>
</evidence>
<dbReference type="OrthoDB" id="9810995at2"/>
<dbReference type="GO" id="GO:0003676">
    <property type="term" value="F:nucleic acid binding"/>
    <property type="evidence" value="ECO:0007669"/>
    <property type="project" value="InterPro"/>
</dbReference>
<feature type="domain" description="Integrase catalytic" evidence="1">
    <location>
        <begin position="1"/>
        <end position="91"/>
    </location>
</feature>
<dbReference type="Gene3D" id="3.30.420.10">
    <property type="entry name" value="Ribonuclease H-like superfamily/Ribonuclease H"/>
    <property type="match status" value="1"/>
</dbReference>
<gene>
    <name evidence="2" type="ORF">CRENPOLYSF1_1640003</name>
</gene>